<dbReference type="PANTHER" id="PTHR11188">
    <property type="entry name" value="ARRESTIN DOMAIN CONTAINING PROTEIN"/>
    <property type="match status" value="1"/>
</dbReference>
<sequence length="410" mass="46791">MADGYEFTITFKGSEALFHAGDKIQGYVTLKLTDMLAIKGIELVLYGYGKIFWKQQSAAKGDNSQTNYEASETYLAEHLWLWGDSPSGFAVPEVLSAGTHDFPFSYELPSDLPCSFTSQHGRISYSASAILWMPNNMKLKTTAPLLILKDLDLSMEPFVLDGIKDAKDVSWETACFTCRLMKCCAKTDRNGFVPGEVIRVWVQVDNLTSTRVYVRGLSVELKQILIYGTNPLNVCSASHKTIAVVTRHQEGRRQKVKRLHSFAWKSVFLRIPPLPPSRLDGCRFLNIKYEITVKFNVHGKTMQLTLPVLIGTLPHRNTEIYKTGILAYEEGFHMPEGREEHEVKLCECENGDVDEIHPGYRLLPRYRIYRHMRTTSNDTLIYSLESSPQPFRKHESWVEYEKCTNRESLV</sequence>
<dbReference type="RefSeq" id="XP_013378678.1">
    <property type="nucleotide sequence ID" value="XM_013523224.2"/>
</dbReference>
<comment type="similarity">
    <text evidence="1">Belongs to the arrestin family.</text>
</comment>
<dbReference type="GeneID" id="106150426"/>
<dbReference type="InterPro" id="IPR050357">
    <property type="entry name" value="Arrestin_domain-protein"/>
</dbReference>
<reference evidence="4" key="1">
    <citation type="submission" date="2025-08" db="UniProtKB">
        <authorList>
            <consortium name="RefSeq"/>
        </authorList>
    </citation>
    <scope>IDENTIFICATION</scope>
    <source>
        <tissue evidence="4">Gonads</tissue>
    </source>
</reference>
<dbReference type="GO" id="GO:0005737">
    <property type="term" value="C:cytoplasm"/>
    <property type="evidence" value="ECO:0007669"/>
    <property type="project" value="TreeGrafter"/>
</dbReference>
<protein>
    <submittedName>
        <fullName evidence="4">Arrestin domain-containing protein 2 isoform X1</fullName>
    </submittedName>
</protein>
<evidence type="ECO:0000313" key="3">
    <source>
        <dbReference type="Proteomes" id="UP000085678"/>
    </source>
</evidence>
<evidence type="ECO:0000256" key="1">
    <source>
        <dbReference type="ARBA" id="ARBA00005298"/>
    </source>
</evidence>
<dbReference type="Gene3D" id="2.60.40.640">
    <property type="match status" value="2"/>
</dbReference>
<accession>A0A1S3GY48</accession>
<dbReference type="GO" id="GO:0015031">
    <property type="term" value="P:protein transport"/>
    <property type="evidence" value="ECO:0007669"/>
    <property type="project" value="TreeGrafter"/>
</dbReference>
<dbReference type="STRING" id="7574.A0A1S3GY48"/>
<dbReference type="AlphaFoldDB" id="A0A1S3GY48"/>
<evidence type="ECO:0000313" key="4">
    <source>
        <dbReference type="RefSeq" id="XP_013378678.1"/>
    </source>
</evidence>
<dbReference type="InterPro" id="IPR011021">
    <property type="entry name" value="Arrestin-like_N"/>
</dbReference>
<dbReference type="InParanoid" id="A0A1S3GY48"/>
<dbReference type="KEGG" id="lak:106150426"/>
<name>A0A1S3GY48_LINAN</name>
<keyword evidence="3" id="KW-1185">Reference proteome</keyword>
<dbReference type="Proteomes" id="UP000085678">
    <property type="component" value="Unplaced"/>
</dbReference>
<dbReference type="InterPro" id="IPR011022">
    <property type="entry name" value="Arrestin_C-like"/>
</dbReference>
<dbReference type="SMART" id="SM01017">
    <property type="entry name" value="Arrestin_C"/>
    <property type="match status" value="1"/>
</dbReference>
<organism evidence="3 4">
    <name type="scientific">Lingula anatina</name>
    <name type="common">Brachiopod</name>
    <name type="synonym">Lingula unguis</name>
    <dbReference type="NCBI Taxonomy" id="7574"/>
    <lineage>
        <taxon>Eukaryota</taxon>
        <taxon>Metazoa</taxon>
        <taxon>Spiralia</taxon>
        <taxon>Lophotrochozoa</taxon>
        <taxon>Brachiopoda</taxon>
        <taxon>Linguliformea</taxon>
        <taxon>Lingulata</taxon>
        <taxon>Lingulida</taxon>
        <taxon>Linguloidea</taxon>
        <taxon>Lingulidae</taxon>
        <taxon>Lingula</taxon>
    </lineage>
</organism>
<gene>
    <name evidence="4" type="primary">LOC106150426</name>
</gene>
<proteinExistence type="inferred from homology"/>
<dbReference type="InterPro" id="IPR014756">
    <property type="entry name" value="Ig_E-set"/>
</dbReference>
<dbReference type="Pfam" id="PF00339">
    <property type="entry name" value="Arrestin_N"/>
    <property type="match status" value="1"/>
</dbReference>
<dbReference type="Pfam" id="PF02752">
    <property type="entry name" value="Arrestin_C"/>
    <property type="match status" value="1"/>
</dbReference>
<evidence type="ECO:0000259" key="2">
    <source>
        <dbReference type="SMART" id="SM01017"/>
    </source>
</evidence>
<dbReference type="OrthoDB" id="2333384at2759"/>
<dbReference type="PANTHER" id="PTHR11188:SF176">
    <property type="entry name" value="ARRESTIN DOMAIN-CONTAINING PROTEIN 1"/>
    <property type="match status" value="1"/>
</dbReference>
<dbReference type="InterPro" id="IPR014752">
    <property type="entry name" value="Arrestin-like_C"/>
</dbReference>
<dbReference type="SUPFAM" id="SSF81296">
    <property type="entry name" value="E set domains"/>
    <property type="match status" value="2"/>
</dbReference>
<feature type="domain" description="Arrestin C-terminal-like" evidence="2">
    <location>
        <begin position="177"/>
        <end position="315"/>
    </location>
</feature>